<comment type="caution">
    <text evidence="1">The sequence shown here is derived from an EMBL/GenBank/DDBJ whole genome shotgun (WGS) entry which is preliminary data.</text>
</comment>
<protein>
    <submittedName>
        <fullName evidence="1">Uncharacterized protein</fullName>
    </submittedName>
</protein>
<sequence>MDYLTFNKLSDKGKCFHIKNNGTYLATRKESGCWINLYSINHFFAEVWFQLVDNKIVFVNTLEASSAMDKYLEKIDISDLIDA</sequence>
<dbReference type="RefSeq" id="WP_346760179.1">
    <property type="nucleotide sequence ID" value="NZ_JAUJEB010000005.1"/>
</dbReference>
<evidence type="ECO:0000313" key="2">
    <source>
        <dbReference type="Proteomes" id="UP001172083"/>
    </source>
</evidence>
<evidence type="ECO:0000313" key="1">
    <source>
        <dbReference type="EMBL" id="MDN5214841.1"/>
    </source>
</evidence>
<gene>
    <name evidence="1" type="ORF">QQ020_22365</name>
</gene>
<dbReference type="Proteomes" id="UP001172083">
    <property type="component" value="Unassembled WGS sequence"/>
</dbReference>
<reference evidence="1" key="1">
    <citation type="submission" date="2023-06" db="EMBL/GenBank/DDBJ databases">
        <title>Genomic of Agaribacillus aureum.</title>
        <authorList>
            <person name="Wang G."/>
        </authorList>
    </citation>
    <scope>NUCLEOTIDE SEQUENCE</scope>
    <source>
        <strain evidence="1">BMA12</strain>
    </source>
</reference>
<proteinExistence type="predicted"/>
<dbReference type="EMBL" id="JAUJEB010000005">
    <property type="protein sequence ID" value="MDN5214841.1"/>
    <property type="molecule type" value="Genomic_DNA"/>
</dbReference>
<accession>A0ABT8LCR4</accession>
<organism evidence="1 2">
    <name type="scientific">Agaribacillus aureus</name>
    <dbReference type="NCBI Taxonomy" id="3051825"/>
    <lineage>
        <taxon>Bacteria</taxon>
        <taxon>Pseudomonadati</taxon>
        <taxon>Bacteroidota</taxon>
        <taxon>Cytophagia</taxon>
        <taxon>Cytophagales</taxon>
        <taxon>Splendidivirgaceae</taxon>
        <taxon>Agaribacillus</taxon>
    </lineage>
</organism>
<keyword evidence="2" id="KW-1185">Reference proteome</keyword>
<name>A0ABT8LCR4_9BACT</name>